<evidence type="ECO:0000313" key="2">
    <source>
        <dbReference type="EMBL" id="QHT83034.1"/>
    </source>
</evidence>
<dbReference type="InterPro" id="IPR001296">
    <property type="entry name" value="Glyco_trans_1"/>
</dbReference>
<protein>
    <recommendedName>
        <fullName evidence="1">Glycosyl transferase family 1 domain-containing protein</fullName>
    </recommendedName>
</protein>
<dbReference type="PANTHER" id="PTHR45947">
    <property type="entry name" value="SULFOQUINOVOSYL TRANSFERASE SQD2"/>
    <property type="match status" value="1"/>
</dbReference>
<dbReference type="PANTHER" id="PTHR45947:SF15">
    <property type="entry name" value="TEICHURONIC ACID BIOSYNTHESIS GLYCOSYLTRANSFERASE TUAC-RELATED"/>
    <property type="match status" value="1"/>
</dbReference>
<dbReference type="CDD" id="cd03801">
    <property type="entry name" value="GT4_PimA-like"/>
    <property type="match status" value="1"/>
</dbReference>
<evidence type="ECO:0000259" key="1">
    <source>
        <dbReference type="Pfam" id="PF00534"/>
    </source>
</evidence>
<feature type="domain" description="Glycosyl transferase family 1" evidence="1">
    <location>
        <begin position="201"/>
        <end position="323"/>
    </location>
</feature>
<proteinExistence type="predicted"/>
<dbReference type="SUPFAM" id="SSF53756">
    <property type="entry name" value="UDP-Glycosyltransferase/glycogen phosphorylase"/>
    <property type="match status" value="1"/>
</dbReference>
<dbReference type="Gene3D" id="3.40.50.2000">
    <property type="entry name" value="Glycogen Phosphorylase B"/>
    <property type="match status" value="2"/>
</dbReference>
<accession>A0A6C0HRH4</accession>
<dbReference type="Pfam" id="PF00534">
    <property type="entry name" value="Glycos_transf_1"/>
    <property type="match status" value="1"/>
</dbReference>
<name>A0A6C0HRH4_9ZZZZ</name>
<dbReference type="EMBL" id="MN740006">
    <property type="protein sequence ID" value="QHT83034.1"/>
    <property type="molecule type" value="Genomic_DNA"/>
</dbReference>
<dbReference type="InterPro" id="IPR050194">
    <property type="entry name" value="Glycosyltransferase_grp1"/>
</dbReference>
<dbReference type="GO" id="GO:0016757">
    <property type="term" value="F:glycosyltransferase activity"/>
    <property type="evidence" value="ECO:0007669"/>
    <property type="project" value="InterPro"/>
</dbReference>
<organism evidence="2">
    <name type="scientific">viral metagenome</name>
    <dbReference type="NCBI Taxonomy" id="1070528"/>
    <lineage>
        <taxon>unclassified sequences</taxon>
        <taxon>metagenomes</taxon>
        <taxon>organismal metagenomes</taxon>
    </lineage>
</organism>
<reference evidence="2" key="1">
    <citation type="journal article" date="2020" name="Nature">
        <title>Giant virus diversity and host interactions through global metagenomics.</title>
        <authorList>
            <person name="Schulz F."/>
            <person name="Roux S."/>
            <person name="Paez-Espino D."/>
            <person name="Jungbluth S."/>
            <person name="Walsh D.A."/>
            <person name="Denef V.J."/>
            <person name="McMahon K.D."/>
            <person name="Konstantinidis K.T."/>
            <person name="Eloe-Fadrosh E.A."/>
            <person name="Kyrpides N.C."/>
            <person name="Woyke T."/>
        </authorList>
    </citation>
    <scope>NUCLEOTIDE SEQUENCE</scope>
    <source>
        <strain evidence="2">GVMAG-M-3300023184-167</strain>
    </source>
</reference>
<dbReference type="AlphaFoldDB" id="A0A6C0HRH4"/>
<sequence>MIRLHMPAIPHTITRDEYSHCAFTGKVLRFAPMMISRGFEVYHYGVETSTPNATKNIDLLSKTEWEELRIESYQKLHPELSVESIKEKLSDEKNFVGDLGNYSTPLYEEFNKRFNKALFENYRSCGTDIVCFPFGKAHEAALKNLNVVSVESGIGYPDSYKNFRIFESHCKLHTAIALEKKQCQHYWFVVPNYYNVLEWPLSLNPDKKTIGFFGRICYIKGCNIVVEIAKKFPHIQVIICGQGDPSSYTSKSPNIVYKPPIHGDERGEFLSSLSALLAPTMYAEPFCGVNVEAQLCGTPVITNDYGAFVETVEQMKTGVFCHTLADYCFAVQMALDGKFDRKYISERAVKLYDMYNVAKKYEYVFKTIMDVSNGKNGWYSPDSHIEILG</sequence>